<feature type="domain" description="Putative restriction endonuclease" evidence="1">
    <location>
        <begin position="27"/>
        <end position="172"/>
    </location>
</feature>
<dbReference type="InterPro" id="IPR012296">
    <property type="entry name" value="Nuclease_put_TT1808"/>
</dbReference>
<dbReference type="RefSeq" id="WP_100918767.1">
    <property type="nucleotide sequence ID" value="NZ_CP020370.1"/>
</dbReference>
<dbReference type="KEGG" id="tsy:THSYN_08515"/>
<evidence type="ECO:0000259" key="1">
    <source>
        <dbReference type="Pfam" id="PF05685"/>
    </source>
</evidence>
<reference evidence="2 3" key="1">
    <citation type="submission" date="2017-03" db="EMBL/GenBank/DDBJ databases">
        <title>Complete genome sequence of Candidatus 'Thiodictyon syntrophicum' sp. nov. strain Cad16T, a photolithoautotroph purple sulfur bacterium isolated from an alpine meromictic lake.</title>
        <authorList>
            <person name="Luedin S.M."/>
            <person name="Pothier J.F."/>
            <person name="Danza F."/>
            <person name="Storelli N."/>
            <person name="Wittwer M."/>
            <person name="Tonolla M."/>
        </authorList>
    </citation>
    <scope>NUCLEOTIDE SEQUENCE [LARGE SCALE GENOMIC DNA]</scope>
    <source>
        <strain evidence="2 3">Cad16T</strain>
    </source>
</reference>
<dbReference type="Pfam" id="PF05685">
    <property type="entry name" value="Uma2"/>
    <property type="match status" value="1"/>
</dbReference>
<dbReference type="InterPro" id="IPR008538">
    <property type="entry name" value="Uma2"/>
</dbReference>
<gene>
    <name evidence="2" type="ORF">THSYN_08515</name>
</gene>
<organism evidence="2 3">
    <name type="scientific">Candidatus Thiodictyon syntrophicum</name>
    <dbReference type="NCBI Taxonomy" id="1166950"/>
    <lineage>
        <taxon>Bacteria</taxon>
        <taxon>Pseudomonadati</taxon>
        <taxon>Pseudomonadota</taxon>
        <taxon>Gammaproteobacteria</taxon>
        <taxon>Chromatiales</taxon>
        <taxon>Chromatiaceae</taxon>
        <taxon>Thiodictyon</taxon>
    </lineage>
</organism>
<evidence type="ECO:0000313" key="3">
    <source>
        <dbReference type="Proteomes" id="UP000232638"/>
    </source>
</evidence>
<accession>A0A2K8U5W8</accession>
<dbReference type="Proteomes" id="UP000232638">
    <property type="component" value="Chromosome"/>
</dbReference>
<dbReference type="SUPFAM" id="SSF52980">
    <property type="entry name" value="Restriction endonuclease-like"/>
    <property type="match status" value="1"/>
</dbReference>
<dbReference type="PANTHER" id="PTHR47152:SF4">
    <property type="entry name" value="SLR0445 PROTEIN"/>
    <property type="match status" value="1"/>
</dbReference>
<dbReference type="PANTHER" id="PTHR47152">
    <property type="entry name" value="SLR2084 PROTEIN-RELATED"/>
    <property type="match status" value="1"/>
</dbReference>
<proteinExistence type="predicted"/>
<evidence type="ECO:0000313" key="2">
    <source>
        <dbReference type="EMBL" id="AUB80986.1"/>
    </source>
</evidence>
<sequence>MSTTTPTRCNTPGETLDQRVQLHGIRWQDYEALLAMRGESSGTRLTYLDGEVELMTPAIDHETQKTLLGRLIETYAEERGLELQGCGSWTVRKEAKARGVEADECYVLGVWTAPPTIPDLAVEVIWSSGGIDKLEVYRGLGVPEVWFWQNGALRIYCLEGDAYTQTQRSRLLPDLDPDLIVRFMAYPSQTQAVRGLRTALKSSAG</sequence>
<dbReference type="InterPro" id="IPR011335">
    <property type="entry name" value="Restrct_endonuc-II-like"/>
</dbReference>
<dbReference type="Gene3D" id="3.90.1570.10">
    <property type="entry name" value="tt1808, chain A"/>
    <property type="match status" value="1"/>
</dbReference>
<keyword evidence="3" id="KW-1185">Reference proteome</keyword>
<dbReference type="OrthoDB" id="5768410at2"/>
<dbReference type="CDD" id="cd06260">
    <property type="entry name" value="DUF820-like"/>
    <property type="match status" value="1"/>
</dbReference>
<protein>
    <recommendedName>
        <fullName evidence="1">Putative restriction endonuclease domain-containing protein</fullName>
    </recommendedName>
</protein>
<name>A0A2K8U5W8_9GAMM</name>
<dbReference type="EMBL" id="CP020370">
    <property type="protein sequence ID" value="AUB80986.1"/>
    <property type="molecule type" value="Genomic_DNA"/>
</dbReference>
<dbReference type="AlphaFoldDB" id="A0A2K8U5W8"/>